<feature type="site" description="Required for activity" evidence="17">
    <location>
        <position position="363"/>
    </location>
</feature>
<evidence type="ECO:0000256" key="4">
    <source>
        <dbReference type="ARBA" id="ARBA00022448"/>
    </source>
</evidence>
<evidence type="ECO:0000256" key="7">
    <source>
        <dbReference type="ARBA" id="ARBA00022967"/>
    </source>
</evidence>
<dbReference type="InterPro" id="IPR000194">
    <property type="entry name" value="ATPase_F1/V1/A1_a/bsu_nucl-bd"/>
</dbReference>
<dbReference type="Proteomes" id="UP000318231">
    <property type="component" value="Chromosome"/>
</dbReference>
<dbReference type="RefSeq" id="WP_004026090.1">
    <property type="nucleotide sequence ID" value="NZ_CAMXZD010000009.1"/>
</dbReference>
<evidence type="ECO:0000256" key="16">
    <source>
        <dbReference type="ARBA" id="ARBA00080980"/>
    </source>
</evidence>
<dbReference type="SUPFAM" id="SSF47917">
    <property type="entry name" value="C-terminal domain of alpha and beta subunits of F1 ATP synthase"/>
    <property type="match status" value="1"/>
</dbReference>
<feature type="domain" description="ATP synthase alpha subunit C-terminal" evidence="19">
    <location>
        <begin position="372"/>
        <end position="494"/>
    </location>
</feature>
<gene>
    <name evidence="17 21" type="primary">atpA</name>
    <name evidence="21" type="ORF">FJM05_00715</name>
</gene>
<dbReference type="Gene3D" id="1.20.150.20">
    <property type="entry name" value="ATP synthase alpha/beta chain, C-terminal domain"/>
    <property type="match status" value="1"/>
</dbReference>
<dbReference type="InterPro" id="IPR033732">
    <property type="entry name" value="ATP_synth_F1_a_nt-bd_dom"/>
</dbReference>
<evidence type="ECO:0000256" key="6">
    <source>
        <dbReference type="ARBA" id="ARBA00022840"/>
    </source>
</evidence>
<keyword evidence="10 17" id="KW-0139">CF(1)</keyword>
<dbReference type="PROSITE" id="PS00152">
    <property type="entry name" value="ATPASE_ALPHA_BETA"/>
    <property type="match status" value="1"/>
</dbReference>
<dbReference type="CDD" id="cd01132">
    <property type="entry name" value="F1-ATPase_alpha_CD"/>
    <property type="match status" value="1"/>
</dbReference>
<dbReference type="CDD" id="cd18116">
    <property type="entry name" value="ATP-synt_F1_alpha_N"/>
    <property type="match status" value="1"/>
</dbReference>
<evidence type="ECO:0000259" key="20">
    <source>
        <dbReference type="Pfam" id="PF02874"/>
    </source>
</evidence>
<dbReference type="GeneID" id="93849188"/>
<dbReference type="InterPro" id="IPR004100">
    <property type="entry name" value="ATPase_F1/V1/A1_a/bsu_N"/>
</dbReference>
<keyword evidence="11 17" id="KW-0066">ATP synthesis</keyword>
<comment type="similarity">
    <text evidence="2 17">Belongs to the ATPase alpha/beta chains family.</text>
</comment>
<proteinExistence type="inferred from homology"/>
<dbReference type="Gene3D" id="2.30.130.30">
    <property type="entry name" value="Hypothetical protein"/>
    <property type="match status" value="1"/>
</dbReference>
<evidence type="ECO:0000313" key="22">
    <source>
        <dbReference type="Proteomes" id="UP000318231"/>
    </source>
</evidence>
<dbReference type="GO" id="GO:0005524">
    <property type="term" value="F:ATP binding"/>
    <property type="evidence" value="ECO:0007669"/>
    <property type="project" value="UniProtKB-UniRule"/>
</dbReference>
<evidence type="ECO:0000256" key="5">
    <source>
        <dbReference type="ARBA" id="ARBA00022741"/>
    </source>
</evidence>
<accession>A0AAP9D799</accession>
<dbReference type="FunFam" id="3.40.50.300:FF:000002">
    <property type="entry name" value="ATP synthase subunit alpha"/>
    <property type="match status" value="1"/>
</dbReference>
<dbReference type="InterPro" id="IPR027417">
    <property type="entry name" value="P-loop_NTPase"/>
</dbReference>
<evidence type="ECO:0000256" key="15">
    <source>
        <dbReference type="ARBA" id="ARBA00076569"/>
    </source>
</evidence>
<dbReference type="AlphaFoldDB" id="A0AAP9D799"/>
<reference evidence="21 22" key="1">
    <citation type="submission" date="2019-07" db="EMBL/GenBank/DDBJ databases">
        <title>Comparative genomics of three clinical Ureaplasma species: analysis of their core genomes and virulence factors.</title>
        <authorList>
            <person name="Yang T."/>
            <person name="Zhang Y."/>
            <person name="Li X."/>
            <person name="Kong Y."/>
            <person name="Yu H."/>
            <person name="Ruan Z."/>
            <person name="Xie X."/>
            <person name="Zhang J."/>
        </authorList>
    </citation>
    <scope>NUCLEOTIDE SEQUENCE [LARGE SCALE GENOMIC DNA]</scope>
    <source>
        <strain evidence="21 22">132</strain>
    </source>
</reference>
<evidence type="ECO:0000256" key="10">
    <source>
        <dbReference type="ARBA" id="ARBA00023196"/>
    </source>
</evidence>
<dbReference type="EMBL" id="CP041200">
    <property type="protein sequence ID" value="QDI64725.1"/>
    <property type="molecule type" value="Genomic_DNA"/>
</dbReference>
<sequence>MTDNKNHSLISDIKSQIKKFSEKALTLEVGNVISLGDGIVLVDGLDNVMLNEIVRFENGVEGMALNLEEDAVGVVLLGDYSNIKEGDRVYRTKKIVEVPVGDIMLGRVVDALGKAVDNKGNIVANKFSVIEKIAPGVMDRKSVHQPLETGILSIDAMFPIGKGQRELIIGDRQTGKTTIAIDAIINQKGRNVNCVYVAIGQKNSTIANVVRDLEAHGAMEYTTVVTANASELPALQYIAPFTGVTIAEEWMHQGKDVLIVYDDLSKHAIAYRTLSLLLRRPPGREAYPGDVFYLHSRLLERACKLKDELGAGSITALPIIETQAGDISAYIPTNVISITDGQIFMMTSLFNAGQRPAIDAGQSVSRVGSAAQIKSVKQTGASLKLELANYRELEAFSQFGSDLDDETKRILKLGKAVMAVIKQEPNKPYNQTDEAIILFTVKEKLIPQVPVERIQDFKEYLLNYFKGTKLRADLEEKKAFDKENTPAFKCAIQKAINNFLNNSQDFKPCDELEQTAYDKFFNENEPIVVVNENEFFDEQINSLPTFESIHPVQIEEKVQELAEPREVFEVNKIEKEHLFEEVEPEKIICEHHQFEITEDQEEVDGQEVLEDENHEYAIYEVVEQNDTIENCKEANDEAEIQVPVAEVVQDEEILNERENRNWVFSDSAVSEVEKQTIMISISPNESEQLFDNGRSVVFFKVAPKYPVEKVLVYVTSPIQKVIGEFDLLKIDVNSVNSSWNKYRSSSVISSRKEYLEYFSSHKEAHALLASKVYKYRRPKDLASFNMKKGPSGFTYLK</sequence>
<evidence type="ECO:0000256" key="1">
    <source>
        <dbReference type="ARBA" id="ARBA00004202"/>
    </source>
</evidence>
<evidence type="ECO:0000256" key="11">
    <source>
        <dbReference type="ARBA" id="ARBA00023310"/>
    </source>
</evidence>
<keyword evidence="7 17" id="KW-1278">Translocase</keyword>
<organism evidence="21 22">
    <name type="scientific">Ureaplasma urealyticum</name>
    <name type="common">Ureaplasma urealyticum biotype 2</name>
    <dbReference type="NCBI Taxonomy" id="2130"/>
    <lineage>
        <taxon>Bacteria</taxon>
        <taxon>Bacillati</taxon>
        <taxon>Mycoplasmatota</taxon>
        <taxon>Mycoplasmoidales</taxon>
        <taxon>Mycoplasmoidaceae</taxon>
        <taxon>Ureaplasma</taxon>
    </lineage>
</organism>
<dbReference type="InterPro" id="IPR000793">
    <property type="entry name" value="ATP_synth_asu_C"/>
</dbReference>
<dbReference type="CDD" id="cd18113">
    <property type="entry name" value="ATP-synt_F1_alpha_C"/>
    <property type="match status" value="1"/>
</dbReference>
<dbReference type="NCBIfam" id="TIGR00962">
    <property type="entry name" value="atpA"/>
    <property type="match status" value="1"/>
</dbReference>
<dbReference type="SUPFAM" id="SSF52540">
    <property type="entry name" value="P-loop containing nucleoside triphosphate hydrolases"/>
    <property type="match status" value="1"/>
</dbReference>
<dbReference type="InterPro" id="IPR005294">
    <property type="entry name" value="ATP_synth_F1_asu"/>
</dbReference>
<dbReference type="GO" id="GO:0005886">
    <property type="term" value="C:plasma membrane"/>
    <property type="evidence" value="ECO:0007669"/>
    <property type="project" value="UniProtKB-SubCell"/>
</dbReference>
<feature type="domain" description="ATPase F1/V1/A1 complex alpha/beta subunit N-terminal" evidence="20">
    <location>
        <begin position="28"/>
        <end position="92"/>
    </location>
</feature>
<evidence type="ECO:0000256" key="8">
    <source>
        <dbReference type="ARBA" id="ARBA00023065"/>
    </source>
</evidence>
<comment type="catalytic activity">
    <reaction evidence="12 17">
        <text>ATP + H2O + 4 H(+)(in) = ADP + phosphate + 5 H(+)(out)</text>
        <dbReference type="Rhea" id="RHEA:57720"/>
        <dbReference type="ChEBI" id="CHEBI:15377"/>
        <dbReference type="ChEBI" id="CHEBI:15378"/>
        <dbReference type="ChEBI" id="CHEBI:30616"/>
        <dbReference type="ChEBI" id="CHEBI:43474"/>
        <dbReference type="ChEBI" id="CHEBI:456216"/>
        <dbReference type="EC" id="7.1.2.2"/>
    </reaction>
</comment>
<dbReference type="GO" id="GO:0046933">
    <property type="term" value="F:proton-transporting ATP synthase activity, rotational mechanism"/>
    <property type="evidence" value="ECO:0007669"/>
    <property type="project" value="UniProtKB-UniRule"/>
</dbReference>
<evidence type="ECO:0000313" key="21">
    <source>
        <dbReference type="EMBL" id="QDI64725.1"/>
    </source>
</evidence>
<comment type="subcellular location">
    <subcellularLocation>
        <location evidence="1 17">Cell membrane</location>
        <topology evidence="1 17">Peripheral membrane protein</topology>
    </subcellularLocation>
</comment>
<dbReference type="InterPro" id="IPR023366">
    <property type="entry name" value="ATP_synth_asu-like_sf"/>
</dbReference>
<evidence type="ECO:0000256" key="17">
    <source>
        <dbReference type="HAMAP-Rule" id="MF_01346"/>
    </source>
</evidence>
<feature type="binding site" evidence="17">
    <location>
        <begin position="170"/>
        <end position="177"/>
    </location>
    <ligand>
        <name>ATP</name>
        <dbReference type="ChEBI" id="CHEBI:30616"/>
    </ligand>
</feature>
<dbReference type="Gene3D" id="3.40.50.300">
    <property type="entry name" value="P-loop containing nucleotide triphosphate hydrolases"/>
    <property type="match status" value="1"/>
</dbReference>
<keyword evidence="5 17" id="KW-0547">Nucleotide-binding</keyword>
<dbReference type="PANTHER" id="PTHR48082">
    <property type="entry name" value="ATP SYNTHASE SUBUNIT ALPHA, MITOCHONDRIAL"/>
    <property type="match status" value="1"/>
</dbReference>
<dbReference type="Pfam" id="PF00306">
    <property type="entry name" value="ATP-synt_ab_C"/>
    <property type="match status" value="1"/>
</dbReference>
<dbReference type="EC" id="7.1.2.2" evidence="3 17"/>
<keyword evidence="6 17" id="KW-0067">ATP-binding</keyword>
<dbReference type="SUPFAM" id="SSF50615">
    <property type="entry name" value="N-terminal domain of alpha and beta subunits of F1 ATP synthase"/>
    <property type="match status" value="1"/>
</dbReference>
<keyword evidence="4 17" id="KW-0813">Transport</keyword>
<keyword evidence="8 17" id="KW-0406">Ion transport</keyword>
<protein>
    <recommendedName>
        <fullName evidence="14 17">ATP synthase subunit alpha</fullName>
        <ecNumber evidence="3 17">7.1.2.2</ecNumber>
    </recommendedName>
    <alternativeName>
        <fullName evidence="15 17">ATP synthase F1 sector subunit alpha</fullName>
    </alternativeName>
    <alternativeName>
        <fullName evidence="16 17">F-ATPase subunit alpha</fullName>
    </alternativeName>
</protein>
<comment type="subunit">
    <text evidence="13">F-type ATPases have 2 components, CF(1) - the catalytic core - and CF(0) - the membrane proton channel. CF(1) has five subunits: alpha(3), beta(3), gamma(1), delta(1), epsilon(1). CF(0) has three main subunits: a(1), b(2) and c(9-12). The alpha and beta chains form an alternating ring which encloses part of the gamma chain. CF(1) is attached to CF(0) by a central stalk formed by the gamma and epsilon chains, while a peripheral stalk is formed by the delta and b chains.</text>
</comment>
<dbReference type="HAMAP" id="MF_01346">
    <property type="entry name" value="ATP_synth_alpha_bact"/>
    <property type="match status" value="1"/>
</dbReference>
<keyword evidence="17" id="KW-1003">Cell membrane</keyword>
<evidence type="ECO:0000259" key="18">
    <source>
        <dbReference type="Pfam" id="PF00006"/>
    </source>
</evidence>
<dbReference type="Gene3D" id="2.40.30.20">
    <property type="match status" value="1"/>
</dbReference>
<dbReference type="Pfam" id="PF02874">
    <property type="entry name" value="ATP-synt_ab_N"/>
    <property type="match status" value="1"/>
</dbReference>
<evidence type="ECO:0000256" key="14">
    <source>
        <dbReference type="ARBA" id="ARBA00069868"/>
    </source>
</evidence>
<dbReference type="InterPro" id="IPR038376">
    <property type="entry name" value="ATP_synth_asu_C_sf"/>
</dbReference>
<dbReference type="InterPro" id="IPR036121">
    <property type="entry name" value="ATPase_F1/V1/A1_a/bsu_N_sf"/>
</dbReference>
<evidence type="ECO:0000256" key="12">
    <source>
        <dbReference type="ARBA" id="ARBA00048383"/>
    </source>
</evidence>
<dbReference type="GO" id="GO:0045259">
    <property type="term" value="C:proton-transporting ATP synthase complex"/>
    <property type="evidence" value="ECO:0007669"/>
    <property type="project" value="UniProtKB-KW"/>
</dbReference>
<dbReference type="InterPro" id="IPR020003">
    <property type="entry name" value="ATPase_a/bsu_AS"/>
</dbReference>
<evidence type="ECO:0000256" key="2">
    <source>
        <dbReference type="ARBA" id="ARBA00008936"/>
    </source>
</evidence>
<name>A0AAP9D799_UREUR</name>
<feature type="domain" description="ATPase F1/V1/A1 complex alpha/beta subunit nucleotide-binding" evidence="18">
    <location>
        <begin position="150"/>
        <end position="365"/>
    </location>
</feature>
<dbReference type="GO" id="GO:0043531">
    <property type="term" value="F:ADP binding"/>
    <property type="evidence" value="ECO:0007669"/>
    <property type="project" value="TreeGrafter"/>
</dbReference>
<keyword evidence="17" id="KW-0375">Hydrogen ion transport</keyword>
<evidence type="ECO:0000256" key="3">
    <source>
        <dbReference type="ARBA" id="ARBA00012473"/>
    </source>
</evidence>
<evidence type="ECO:0000259" key="19">
    <source>
        <dbReference type="Pfam" id="PF00306"/>
    </source>
</evidence>
<dbReference type="PANTHER" id="PTHR48082:SF2">
    <property type="entry name" value="ATP SYNTHASE SUBUNIT ALPHA, MITOCHONDRIAL"/>
    <property type="match status" value="1"/>
</dbReference>
<comment type="function">
    <text evidence="17">Produces ATP from ADP in the presence of a proton gradient across the membrane. The alpha chain is a regulatory subunit.</text>
</comment>
<evidence type="ECO:0000256" key="9">
    <source>
        <dbReference type="ARBA" id="ARBA00023136"/>
    </source>
</evidence>
<dbReference type="NCBIfam" id="NF009884">
    <property type="entry name" value="PRK13343.1"/>
    <property type="match status" value="1"/>
</dbReference>
<dbReference type="Pfam" id="PF00006">
    <property type="entry name" value="ATP-synt_ab"/>
    <property type="match status" value="1"/>
</dbReference>
<evidence type="ECO:0000256" key="13">
    <source>
        <dbReference type="ARBA" id="ARBA00065879"/>
    </source>
</evidence>
<keyword evidence="9 17" id="KW-0472">Membrane</keyword>